<evidence type="ECO:0008006" key="5">
    <source>
        <dbReference type="Google" id="ProtNLM"/>
    </source>
</evidence>
<comment type="caution">
    <text evidence="3">The sequence shown here is derived from an EMBL/GenBank/DDBJ whole genome shotgun (WGS) entry which is preliminary data.</text>
</comment>
<dbReference type="Pfam" id="PF13456">
    <property type="entry name" value="RVT_3"/>
    <property type="match status" value="1"/>
</dbReference>
<dbReference type="InterPro" id="IPR026960">
    <property type="entry name" value="RVT-Znf"/>
</dbReference>
<keyword evidence="4" id="KW-1185">Reference proteome</keyword>
<feature type="domain" description="RNase H type-1" evidence="1">
    <location>
        <begin position="318"/>
        <end position="437"/>
    </location>
</feature>
<dbReference type="GO" id="GO:0003676">
    <property type="term" value="F:nucleic acid binding"/>
    <property type="evidence" value="ECO:0007669"/>
    <property type="project" value="InterPro"/>
</dbReference>
<dbReference type="InterPro" id="IPR012337">
    <property type="entry name" value="RNaseH-like_sf"/>
</dbReference>
<dbReference type="PANTHER" id="PTHR47074">
    <property type="entry name" value="BNAC02G40300D PROTEIN"/>
    <property type="match status" value="1"/>
</dbReference>
<organism evidence="3 4">
    <name type="scientific">Gossypium armourianum</name>
    <dbReference type="NCBI Taxonomy" id="34283"/>
    <lineage>
        <taxon>Eukaryota</taxon>
        <taxon>Viridiplantae</taxon>
        <taxon>Streptophyta</taxon>
        <taxon>Embryophyta</taxon>
        <taxon>Tracheophyta</taxon>
        <taxon>Spermatophyta</taxon>
        <taxon>Magnoliopsida</taxon>
        <taxon>eudicotyledons</taxon>
        <taxon>Gunneridae</taxon>
        <taxon>Pentapetalae</taxon>
        <taxon>rosids</taxon>
        <taxon>malvids</taxon>
        <taxon>Malvales</taxon>
        <taxon>Malvaceae</taxon>
        <taxon>Malvoideae</taxon>
        <taxon>Gossypium</taxon>
    </lineage>
</organism>
<dbReference type="PANTHER" id="PTHR47074:SF61">
    <property type="entry name" value="RNASE H TYPE-1 DOMAIN-CONTAINING PROTEIN"/>
    <property type="match status" value="1"/>
</dbReference>
<evidence type="ECO:0000259" key="2">
    <source>
        <dbReference type="Pfam" id="PF13966"/>
    </source>
</evidence>
<gene>
    <name evidence="3" type="ORF">Goarm_009723</name>
</gene>
<dbReference type="AlphaFoldDB" id="A0A7J9JTT1"/>
<dbReference type="EMBL" id="JABFAE010000009">
    <property type="protein sequence ID" value="MBA0837577.1"/>
    <property type="molecule type" value="Genomic_DNA"/>
</dbReference>
<dbReference type="Proteomes" id="UP000593575">
    <property type="component" value="Unassembled WGS sequence"/>
</dbReference>
<evidence type="ECO:0000313" key="4">
    <source>
        <dbReference type="Proteomes" id="UP000593575"/>
    </source>
</evidence>
<dbReference type="InterPro" id="IPR044730">
    <property type="entry name" value="RNase_H-like_dom_plant"/>
</dbReference>
<dbReference type="InterPro" id="IPR036397">
    <property type="entry name" value="RNaseH_sf"/>
</dbReference>
<accession>A0A7J9JTT1</accession>
<evidence type="ECO:0000259" key="1">
    <source>
        <dbReference type="Pfam" id="PF13456"/>
    </source>
</evidence>
<dbReference type="InterPro" id="IPR002156">
    <property type="entry name" value="RNaseH_domain"/>
</dbReference>
<sequence length="493" mass="57357">MVHMGAWTVCVYKYKRTQDRGVATLSWVNRFSGYQIEHLSHSFSDHCPLFLDSEGIIRRKEDRNVNIFRFEAKWCLDDSFEALVKKWWNENDGNVLGKLEKLGDQILRWKKSSSRTEKKKRLDLEDRLSILEVIHKLFDDETVKRILFIPISVSRPKDVRVWKYEGLGEYTVKSGYRALSTVLLQNRANLSSIPENYKKFFTGLWILSIPGKIKIHVWRLFHDLVPHYENLARQTLCEAVVCPLCKTESENSDHLLWSCDILNKLVHEGVKFSRQEVLGFIRGFEQELNISRENISLGTGLDGKVSWRPPNDGFVKINFDASFLQDLSLAVTAVMVRNHKGEIVGTETYLLNDVADPFVAEARACERALIFSHTLGLQRLVVEGDALLVIKSIRNREVGKSIIRSIVYHIQQLDRSFEEVTYTFVPREGYEAAHALAIEGRRRGAYRIWDTDVPNLVLKAVRKDWIAWLLWGALWLIWDEEEPLLMFVWRFIF</sequence>
<dbReference type="Gene3D" id="3.30.420.10">
    <property type="entry name" value="Ribonuclease H-like superfamily/Ribonuclease H"/>
    <property type="match status" value="1"/>
</dbReference>
<dbReference type="Pfam" id="PF13966">
    <property type="entry name" value="zf-RVT"/>
    <property type="match status" value="1"/>
</dbReference>
<dbReference type="SUPFAM" id="SSF53098">
    <property type="entry name" value="Ribonuclease H-like"/>
    <property type="match status" value="1"/>
</dbReference>
<proteinExistence type="predicted"/>
<dbReference type="InterPro" id="IPR052929">
    <property type="entry name" value="RNase_H-like_EbsB-rel"/>
</dbReference>
<protein>
    <recommendedName>
        <fullName evidence="5">Reverse transcriptase</fullName>
    </recommendedName>
</protein>
<evidence type="ECO:0000313" key="3">
    <source>
        <dbReference type="EMBL" id="MBA0837577.1"/>
    </source>
</evidence>
<dbReference type="GO" id="GO:0004523">
    <property type="term" value="F:RNA-DNA hybrid ribonuclease activity"/>
    <property type="evidence" value="ECO:0007669"/>
    <property type="project" value="InterPro"/>
</dbReference>
<dbReference type="CDD" id="cd06222">
    <property type="entry name" value="RNase_H_like"/>
    <property type="match status" value="1"/>
</dbReference>
<feature type="domain" description="Reverse transcriptase zinc-binding" evidence="2">
    <location>
        <begin position="171"/>
        <end position="264"/>
    </location>
</feature>
<reference evidence="3 4" key="1">
    <citation type="journal article" date="2019" name="Genome Biol. Evol.">
        <title>Insights into the evolution of the New World diploid cottons (Gossypium, subgenus Houzingenia) based on genome sequencing.</title>
        <authorList>
            <person name="Grover C.E."/>
            <person name="Arick M.A. 2nd"/>
            <person name="Thrash A."/>
            <person name="Conover J.L."/>
            <person name="Sanders W.S."/>
            <person name="Peterson D.G."/>
            <person name="Frelichowski J.E."/>
            <person name="Scheffler J.A."/>
            <person name="Scheffler B.E."/>
            <person name="Wendel J.F."/>
        </authorList>
    </citation>
    <scope>NUCLEOTIDE SEQUENCE [LARGE SCALE GENOMIC DNA]</scope>
    <source>
        <strain evidence="3">6</strain>
        <tissue evidence="3">Leaf</tissue>
    </source>
</reference>
<name>A0A7J9JTT1_9ROSI</name>